<reference evidence="3" key="3">
    <citation type="submission" date="2025-09" db="UniProtKB">
        <authorList>
            <consortium name="Ensembl"/>
        </authorList>
    </citation>
    <scope>IDENTIFICATION</scope>
</reference>
<gene>
    <name evidence="3" type="primary">STYXL1</name>
</gene>
<accession>A0A5F8HHZ0</accession>
<dbReference type="Ensembl" id="ENSMODT00000046709.2">
    <property type="protein sequence ID" value="ENSMODP00000058763.1"/>
    <property type="gene ID" value="ENSMODG00000035078.2"/>
</dbReference>
<dbReference type="Gene3D" id="3.40.250.10">
    <property type="entry name" value="Rhodanese-like domain"/>
    <property type="match status" value="1"/>
</dbReference>
<dbReference type="InterPro" id="IPR001763">
    <property type="entry name" value="Rhodanese-like_dom"/>
</dbReference>
<dbReference type="Gene3D" id="3.90.190.10">
    <property type="entry name" value="Protein tyrosine phosphatase superfamily"/>
    <property type="match status" value="1"/>
</dbReference>
<reference evidence="3" key="2">
    <citation type="submission" date="2025-08" db="UniProtKB">
        <authorList>
            <consortium name="Ensembl"/>
        </authorList>
    </citation>
    <scope>IDENTIFICATION</scope>
</reference>
<evidence type="ECO:0000313" key="4">
    <source>
        <dbReference type="Proteomes" id="UP000002280"/>
    </source>
</evidence>
<dbReference type="Proteomes" id="UP000002280">
    <property type="component" value="Chromosome 2"/>
</dbReference>
<feature type="region of interest" description="Disordered" evidence="1">
    <location>
        <begin position="311"/>
        <end position="337"/>
    </location>
</feature>
<name>A0A5F8HHZ0_MONDO</name>
<dbReference type="SMART" id="SM00450">
    <property type="entry name" value="RHOD"/>
    <property type="match status" value="1"/>
</dbReference>
<feature type="domain" description="Rhodanese" evidence="2">
    <location>
        <begin position="33"/>
        <end position="142"/>
    </location>
</feature>
<dbReference type="Bgee" id="ENSMODG00000035078">
    <property type="expression patterns" value="Expressed in heart and 18 other cell types or tissues"/>
</dbReference>
<dbReference type="AlphaFoldDB" id="A0A5F8HHZ0"/>
<dbReference type="PROSITE" id="PS50206">
    <property type="entry name" value="RHODANESE_3"/>
    <property type="match status" value="1"/>
</dbReference>
<reference evidence="3 4" key="1">
    <citation type="journal article" date="2007" name="Nature">
        <title>Genome of the marsupial Monodelphis domestica reveals innovation in non-coding sequences.</title>
        <authorList>
            <person name="Mikkelsen T.S."/>
            <person name="Wakefield M.J."/>
            <person name="Aken B."/>
            <person name="Amemiya C.T."/>
            <person name="Chang J.L."/>
            <person name="Duke S."/>
            <person name="Garber M."/>
            <person name="Gentles A.J."/>
            <person name="Goodstadt L."/>
            <person name="Heger A."/>
            <person name="Jurka J."/>
            <person name="Kamal M."/>
            <person name="Mauceli E."/>
            <person name="Searle S.M."/>
            <person name="Sharpe T."/>
            <person name="Baker M.L."/>
            <person name="Batzer M.A."/>
            <person name="Benos P.V."/>
            <person name="Belov K."/>
            <person name="Clamp M."/>
            <person name="Cook A."/>
            <person name="Cuff J."/>
            <person name="Das R."/>
            <person name="Davidow L."/>
            <person name="Deakin J.E."/>
            <person name="Fazzari M.J."/>
            <person name="Glass J.L."/>
            <person name="Grabherr M."/>
            <person name="Greally J.M."/>
            <person name="Gu W."/>
            <person name="Hore T.A."/>
            <person name="Huttley G.A."/>
            <person name="Kleber M."/>
            <person name="Jirtle R.L."/>
            <person name="Koina E."/>
            <person name="Lee J.T."/>
            <person name="Mahony S."/>
            <person name="Marra M.A."/>
            <person name="Miller R.D."/>
            <person name="Nicholls R.D."/>
            <person name="Oda M."/>
            <person name="Papenfuss A.T."/>
            <person name="Parra Z.E."/>
            <person name="Pollock D.D."/>
            <person name="Ray D.A."/>
            <person name="Schein J.E."/>
            <person name="Speed T.P."/>
            <person name="Thompson K."/>
            <person name="VandeBerg J.L."/>
            <person name="Wade C.M."/>
            <person name="Walker J.A."/>
            <person name="Waters P.D."/>
            <person name="Webber C."/>
            <person name="Weidman J.R."/>
            <person name="Xie X."/>
            <person name="Zody M.C."/>
            <person name="Baldwin J."/>
            <person name="Abdouelleil A."/>
            <person name="Abdulkadir J."/>
            <person name="Abebe A."/>
            <person name="Abera B."/>
            <person name="Abreu J."/>
            <person name="Acer S.C."/>
            <person name="Aftuck L."/>
            <person name="Alexander A."/>
            <person name="An P."/>
            <person name="Anderson E."/>
            <person name="Anderson S."/>
            <person name="Arachi H."/>
            <person name="Azer M."/>
            <person name="Bachantsang P."/>
            <person name="Barry A."/>
            <person name="Bayul T."/>
            <person name="Berlin A."/>
            <person name="Bessette D."/>
            <person name="Bloom T."/>
            <person name="Bloom T."/>
            <person name="Boguslavskiy L."/>
            <person name="Bonnet C."/>
            <person name="Boukhgalter B."/>
            <person name="Bourzgui I."/>
            <person name="Brown A."/>
            <person name="Cahill P."/>
            <person name="Channer S."/>
            <person name="Cheshatsang Y."/>
            <person name="Chuda L."/>
            <person name="Citroen M."/>
            <person name="Collymore A."/>
            <person name="Cooke P."/>
            <person name="Costello M."/>
            <person name="D'Aco K."/>
            <person name="Daza R."/>
            <person name="De Haan G."/>
            <person name="DeGray S."/>
            <person name="DeMaso C."/>
            <person name="Dhargay N."/>
            <person name="Dooley K."/>
            <person name="Dooley E."/>
            <person name="Doricent M."/>
            <person name="Dorje P."/>
            <person name="Dorjee K."/>
            <person name="Dupes A."/>
            <person name="Elong R."/>
            <person name="Falk J."/>
            <person name="Farina A."/>
            <person name="Faro S."/>
            <person name="Ferguson D."/>
            <person name="Fisher S."/>
            <person name="Foley C.D."/>
            <person name="Franke A."/>
            <person name="Friedrich D."/>
            <person name="Gadbois L."/>
            <person name="Gearin G."/>
            <person name="Gearin C.R."/>
            <person name="Giannoukos G."/>
            <person name="Goode T."/>
            <person name="Graham J."/>
            <person name="Grandbois E."/>
            <person name="Grewal S."/>
            <person name="Gyaltsen K."/>
            <person name="Hafez N."/>
            <person name="Hagos B."/>
            <person name="Hall J."/>
            <person name="Henson C."/>
            <person name="Hollinger A."/>
            <person name="Honan T."/>
            <person name="Huard M.D."/>
            <person name="Hughes L."/>
            <person name="Hurhula B."/>
            <person name="Husby M.E."/>
            <person name="Kamat A."/>
            <person name="Kanga B."/>
            <person name="Kashin S."/>
            <person name="Khazanovich D."/>
            <person name="Kisner P."/>
            <person name="Lance K."/>
            <person name="Lara M."/>
            <person name="Lee W."/>
            <person name="Lennon N."/>
            <person name="Letendre F."/>
            <person name="LeVine R."/>
            <person name="Lipovsky A."/>
            <person name="Liu X."/>
            <person name="Liu J."/>
            <person name="Liu S."/>
            <person name="Lokyitsang T."/>
            <person name="Lokyitsang Y."/>
            <person name="Lubonja R."/>
            <person name="Lui A."/>
            <person name="MacDonald P."/>
            <person name="Magnisalis V."/>
            <person name="Maru K."/>
            <person name="Matthews C."/>
            <person name="McCusker W."/>
            <person name="McDonough S."/>
            <person name="Mehta T."/>
            <person name="Meldrim J."/>
            <person name="Meneus L."/>
            <person name="Mihai O."/>
            <person name="Mihalev A."/>
            <person name="Mihova T."/>
            <person name="Mittelman R."/>
            <person name="Mlenga V."/>
            <person name="Montmayeur A."/>
            <person name="Mulrain L."/>
            <person name="Navidi A."/>
            <person name="Naylor J."/>
            <person name="Negash T."/>
            <person name="Nguyen T."/>
            <person name="Nguyen N."/>
            <person name="Nicol R."/>
            <person name="Norbu C."/>
            <person name="Norbu N."/>
            <person name="Novod N."/>
            <person name="O'Neill B."/>
            <person name="Osman S."/>
            <person name="Markiewicz E."/>
            <person name="Oyono O.L."/>
            <person name="Patti C."/>
            <person name="Phunkhang P."/>
            <person name="Pierre F."/>
            <person name="Priest M."/>
            <person name="Raghuraman S."/>
            <person name="Rege F."/>
            <person name="Reyes R."/>
            <person name="Rise C."/>
            <person name="Rogov P."/>
            <person name="Ross K."/>
            <person name="Ryan E."/>
            <person name="Settipalli S."/>
            <person name="Shea T."/>
            <person name="Sherpa N."/>
            <person name="Shi L."/>
            <person name="Shih D."/>
            <person name="Sparrow T."/>
            <person name="Spaulding J."/>
            <person name="Stalker J."/>
            <person name="Stange-Thomann N."/>
            <person name="Stavropoulos S."/>
            <person name="Stone C."/>
            <person name="Strader C."/>
            <person name="Tesfaye S."/>
            <person name="Thomson T."/>
            <person name="Thoulutsang Y."/>
            <person name="Thoulutsang D."/>
            <person name="Topham K."/>
            <person name="Topping I."/>
            <person name="Tsamla T."/>
            <person name="Vassiliev H."/>
            <person name="Vo A."/>
            <person name="Wangchuk T."/>
            <person name="Wangdi T."/>
            <person name="Weiand M."/>
            <person name="Wilkinson J."/>
            <person name="Wilson A."/>
            <person name="Yadav S."/>
            <person name="Young G."/>
            <person name="Yu Q."/>
            <person name="Zembek L."/>
            <person name="Zhong D."/>
            <person name="Zimmer A."/>
            <person name="Zwirko Z."/>
            <person name="Jaffe D.B."/>
            <person name="Alvarez P."/>
            <person name="Brockman W."/>
            <person name="Butler J."/>
            <person name="Chin C."/>
            <person name="Gnerre S."/>
            <person name="MacCallum I."/>
            <person name="Graves J.A."/>
            <person name="Ponting C.P."/>
            <person name="Breen M."/>
            <person name="Samollow P.B."/>
            <person name="Lander E.S."/>
            <person name="Lindblad-Toh K."/>
        </authorList>
    </citation>
    <scope>NUCLEOTIDE SEQUENCE [LARGE SCALE GENOMIC DNA]</scope>
</reference>
<dbReference type="InParanoid" id="A0A5F8HHZ0"/>
<dbReference type="FunCoup" id="A0A5F8HHZ0">
    <property type="interactions" value="462"/>
</dbReference>
<dbReference type="SUPFAM" id="SSF52821">
    <property type="entry name" value="Rhodanese/Cell cycle control phosphatase"/>
    <property type="match status" value="1"/>
</dbReference>
<evidence type="ECO:0000259" key="2">
    <source>
        <dbReference type="PROSITE" id="PS50206"/>
    </source>
</evidence>
<dbReference type="OMA" id="RFCVVYD"/>
<dbReference type="FunFam" id="3.90.190.10:FF:000082">
    <property type="entry name" value="Serine/threonine/tyrosine-interacting-like protein 1"/>
    <property type="match status" value="1"/>
</dbReference>
<protein>
    <submittedName>
        <fullName evidence="3">Serine/threonine/tyrosine interacting like 1</fullName>
    </submittedName>
</protein>
<dbReference type="SUPFAM" id="SSF52799">
    <property type="entry name" value="(Phosphotyrosine protein) phosphatases II"/>
    <property type="match status" value="1"/>
</dbReference>
<sequence>MADLLMCEPTMLYNILNQEIKHSRLAETNYLYLLDVRSKREYNESHIITAQRMKKKDNDYVIPQSMDLECVKYCIVYDGKTNALDVNFEVREKDSDSEDDEVSYVMGSAVLCARILAEFTRHPVYILDGGYECFSAHYHFFRTQKIFSMPQLDSSQCHHSMAYHIFLSDCRQVQEASLQGTDISTEKKEDVSELDAFEPYPIEVVPGEVYLGTVKQACNPQMHKDLKIKAHVNVGLETTPYFQGDTCRLLQISVTDSPEEDLFSSFRHTSHFMDAHVERRSVILVFSTRGISRSCTVMLAYLMHRNRESLKRSWTPGPLPPPAYLTDDKTRPTGQRD</sequence>
<dbReference type="SMART" id="SM00195">
    <property type="entry name" value="DSPc"/>
    <property type="match status" value="1"/>
</dbReference>
<feature type="compositionally biased region" description="Basic and acidic residues" evidence="1">
    <location>
        <begin position="326"/>
        <end position="337"/>
    </location>
</feature>
<dbReference type="Pfam" id="PF00782">
    <property type="entry name" value="DSPc"/>
    <property type="match status" value="1"/>
</dbReference>
<dbReference type="InterPro" id="IPR053272">
    <property type="entry name" value="STY_interacting-like"/>
</dbReference>
<dbReference type="InterPro" id="IPR000340">
    <property type="entry name" value="Dual-sp_phosphatase_cat-dom"/>
</dbReference>
<dbReference type="Pfam" id="PF00581">
    <property type="entry name" value="Rhodanese"/>
    <property type="match status" value="1"/>
</dbReference>
<dbReference type="PANTHER" id="PTHR46659:SF1">
    <property type="entry name" value="SERINE_THREONINE_TYROSINE-INTERACTING-LIKE PROTEIN 1"/>
    <property type="match status" value="1"/>
</dbReference>
<dbReference type="STRING" id="13616.ENSMODP00000058763"/>
<dbReference type="PANTHER" id="PTHR46659">
    <property type="entry name" value="SERINE/THREONINE/TYROSINE-INTERACTING-LIKE PROTEIN 1"/>
    <property type="match status" value="1"/>
</dbReference>
<organism evidence="3 4">
    <name type="scientific">Monodelphis domestica</name>
    <name type="common">Gray short-tailed opossum</name>
    <dbReference type="NCBI Taxonomy" id="13616"/>
    <lineage>
        <taxon>Eukaryota</taxon>
        <taxon>Metazoa</taxon>
        <taxon>Chordata</taxon>
        <taxon>Craniata</taxon>
        <taxon>Vertebrata</taxon>
        <taxon>Euteleostomi</taxon>
        <taxon>Mammalia</taxon>
        <taxon>Metatheria</taxon>
        <taxon>Didelphimorphia</taxon>
        <taxon>Didelphidae</taxon>
        <taxon>Monodelphis</taxon>
    </lineage>
</organism>
<evidence type="ECO:0000256" key="1">
    <source>
        <dbReference type="SAM" id="MobiDB-lite"/>
    </source>
</evidence>
<proteinExistence type="predicted"/>
<dbReference type="GeneTree" id="ENSGT00390000010113"/>
<dbReference type="InterPro" id="IPR020422">
    <property type="entry name" value="TYR_PHOSPHATASE_DUAL_dom"/>
</dbReference>
<dbReference type="InterPro" id="IPR029021">
    <property type="entry name" value="Prot-tyrosine_phosphatase-like"/>
</dbReference>
<dbReference type="InterPro" id="IPR036873">
    <property type="entry name" value="Rhodanese-like_dom_sf"/>
</dbReference>
<keyword evidence="4" id="KW-1185">Reference proteome</keyword>
<evidence type="ECO:0000313" key="3">
    <source>
        <dbReference type="Ensembl" id="ENSMODP00000058763.1"/>
    </source>
</evidence>